<evidence type="ECO:0000313" key="2">
    <source>
        <dbReference type="EMBL" id="QGQ94393.1"/>
    </source>
</evidence>
<dbReference type="GO" id="GO:0016853">
    <property type="term" value="F:isomerase activity"/>
    <property type="evidence" value="ECO:0007669"/>
    <property type="project" value="UniProtKB-KW"/>
</dbReference>
<dbReference type="PANTHER" id="PTHR12110">
    <property type="entry name" value="HYDROXYPYRUVATE ISOMERASE"/>
    <property type="match status" value="1"/>
</dbReference>
<name>A0A6B8RFT6_9BACL</name>
<dbReference type="SUPFAM" id="SSF51658">
    <property type="entry name" value="Xylose isomerase-like"/>
    <property type="match status" value="1"/>
</dbReference>
<dbReference type="KEGG" id="ppsc:EHS13_05460"/>
<dbReference type="InterPro" id="IPR036237">
    <property type="entry name" value="Xyl_isomerase-like_sf"/>
</dbReference>
<dbReference type="RefSeq" id="WP_155699395.1">
    <property type="nucleotide sequence ID" value="NZ_CP034235.1"/>
</dbReference>
<evidence type="ECO:0000313" key="3">
    <source>
        <dbReference type="Proteomes" id="UP000426246"/>
    </source>
</evidence>
<dbReference type="InterPro" id="IPR013022">
    <property type="entry name" value="Xyl_isomerase-like_TIM-brl"/>
</dbReference>
<dbReference type="Proteomes" id="UP000426246">
    <property type="component" value="Chromosome"/>
</dbReference>
<organism evidence="2 3">
    <name type="scientific">Paenibacillus psychroresistens</name>
    <dbReference type="NCBI Taxonomy" id="1778678"/>
    <lineage>
        <taxon>Bacteria</taxon>
        <taxon>Bacillati</taxon>
        <taxon>Bacillota</taxon>
        <taxon>Bacilli</taxon>
        <taxon>Bacillales</taxon>
        <taxon>Paenibacillaceae</taxon>
        <taxon>Paenibacillus</taxon>
    </lineage>
</organism>
<protein>
    <submittedName>
        <fullName evidence="2">Sugar phosphate isomerase/epimerase</fullName>
    </submittedName>
</protein>
<dbReference type="AlphaFoldDB" id="A0A6B8RFT6"/>
<feature type="domain" description="Xylose isomerase-like TIM barrel" evidence="1">
    <location>
        <begin position="23"/>
        <end position="246"/>
    </location>
</feature>
<keyword evidence="2" id="KW-0413">Isomerase</keyword>
<dbReference type="Pfam" id="PF01261">
    <property type="entry name" value="AP_endonuc_2"/>
    <property type="match status" value="1"/>
</dbReference>
<accession>A0A6B8RFT6</accession>
<proteinExistence type="predicted"/>
<dbReference type="EMBL" id="CP034235">
    <property type="protein sequence ID" value="QGQ94393.1"/>
    <property type="molecule type" value="Genomic_DNA"/>
</dbReference>
<gene>
    <name evidence="2" type="ORF">EHS13_05460</name>
</gene>
<dbReference type="PANTHER" id="PTHR12110:SF41">
    <property type="entry name" value="INOSOSE DEHYDRATASE"/>
    <property type="match status" value="1"/>
</dbReference>
<reference evidence="3" key="1">
    <citation type="submission" date="2018-11" db="EMBL/GenBank/DDBJ databases">
        <title>Complete genome sequence of Paenibacillus sp. ML311-T8.</title>
        <authorList>
            <person name="Nam Y.-D."/>
            <person name="Kang J."/>
            <person name="Chung W.-H."/>
            <person name="Park Y.S."/>
        </authorList>
    </citation>
    <scope>NUCLEOTIDE SEQUENCE [LARGE SCALE GENOMIC DNA]</scope>
    <source>
        <strain evidence="3">ML311-T8</strain>
    </source>
</reference>
<dbReference type="InterPro" id="IPR050312">
    <property type="entry name" value="IolE/XylAMocC-like"/>
</dbReference>
<evidence type="ECO:0000259" key="1">
    <source>
        <dbReference type="Pfam" id="PF01261"/>
    </source>
</evidence>
<dbReference type="OrthoDB" id="9798407at2"/>
<sequence>MDPIALQLYSIKELTAVDFLGTLEKVAKIGYDGVEFAGYFDTSAKDLKKVLDGLNLRAAGSHVGIDDLKNNLEHSIAYALEIGSPYVICPGLPEEMRSSADDYKRIADFFNLVGQRCKENGLQFGYHNHDFEFQQFDGEFALDLIAKQTESDLVFLELDTYWVEFSGLRSIDFIEKYAERCRILHIKDMKSLADKRNTEVGAGIMDFKAIIAAGQKQGVQWYTVEQEAFEIPQLTSIEASLKYLKSII</sequence>
<keyword evidence="3" id="KW-1185">Reference proteome</keyword>
<dbReference type="Gene3D" id="3.20.20.150">
    <property type="entry name" value="Divalent-metal-dependent TIM barrel enzymes"/>
    <property type="match status" value="1"/>
</dbReference>